<evidence type="ECO:0000313" key="1">
    <source>
        <dbReference type="EMBL" id="KAL2040582.1"/>
    </source>
</evidence>
<organism evidence="1 2">
    <name type="scientific">Stereocaulon virgatum</name>
    <dbReference type="NCBI Taxonomy" id="373712"/>
    <lineage>
        <taxon>Eukaryota</taxon>
        <taxon>Fungi</taxon>
        <taxon>Dikarya</taxon>
        <taxon>Ascomycota</taxon>
        <taxon>Pezizomycotina</taxon>
        <taxon>Lecanoromycetes</taxon>
        <taxon>OSLEUM clade</taxon>
        <taxon>Lecanoromycetidae</taxon>
        <taxon>Lecanorales</taxon>
        <taxon>Lecanorineae</taxon>
        <taxon>Stereocaulaceae</taxon>
        <taxon>Stereocaulon</taxon>
    </lineage>
</organism>
<proteinExistence type="predicted"/>
<comment type="caution">
    <text evidence="1">The sequence shown here is derived from an EMBL/GenBank/DDBJ whole genome shotgun (WGS) entry which is preliminary data.</text>
</comment>
<dbReference type="EMBL" id="JBEFKJ010000020">
    <property type="protein sequence ID" value="KAL2040582.1"/>
    <property type="molecule type" value="Genomic_DNA"/>
</dbReference>
<evidence type="ECO:0000313" key="2">
    <source>
        <dbReference type="Proteomes" id="UP001590950"/>
    </source>
</evidence>
<protein>
    <submittedName>
        <fullName evidence="1">Uncharacterized protein</fullName>
    </submittedName>
</protein>
<keyword evidence="2" id="KW-1185">Reference proteome</keyword>
<reference evidence="1 2" key="1">
    <citation type="submission" date="2024-09" db="EMBL/GenBank/DDBJ databases">
        <title>Rethinking Asexuality: The Enigmatic Case of Functional Sexual Genes in Lepraria (Stereocaulaceae).</title>
        <authorList>
            <person name="Doellman M."/>
            <person name="Sun Y."/>
            <person name="Barcenas-Pena A."/>
            <person name="Lumbsch H.T."/>
            <person name="Grewe F."/>
        </authorList>
    </citation>
    <scope>NUCLEOTIDE SEQUENCE [LARGE SCALE GENOMIC DNA]</scope>
    <source>
        <strain evidence="1 2">Mercado 3170</strain>
    </source>
</reference>
<dbReference type="Proteomes" id="UP001590950">
    <property type="component" value="Unassembled WGS sequence"/>
</dbReference>
<sequence>MWVPFSMDISSARIPLLCTPVLFSDMEAFIMNQPVIQDRCLKVRTASHYGWRDLDQDHDVNACVKEICERRGWILLEDAMKGNYTTAEDDEVQYPYANVYVSKILANIEPERVTEWKVECDIVRKIDPHETQVEYNYDALLDPTKLDFTCLHLGGNRNTEWVVEFMNGPPRRKRELFLMDFSYAAFESHPKERLEIRAKGGDVLMVYSGLPMTNPQLLGDEAQVIHHVDYHGAREIRPGYLTGRRMGLGRGQPH</sequence>
<gene>
    <name evidence="1" type="ORF">N7G274_006561</name>
</gene>
<accession>A0ABR4A3T3</accession>
<name>A0ABR4A3T3_9LECA</name>